<protein>
    <submittedName>
        <fullName evidence="2">Uncharacterized protein</fullName>
    </submittedName>
</protein>
<dbReference type="Proteomes" id="UP000735302">
    <property type="component" value="Unassembled WGS sequence"/>
</dbReference>
<proteinExistence type="predicted"/>
<sequence>MISKFRPSEWGIDERKERYNDKVVTGQSSPQSRTPGRSETKDKTINVGRSDAVCTEISAILAGRMARPVYSGGSTIFILHRQGGLQQDSLRLSGPPSGQGADGEVRIYDRRIAAESLINLPPTTPLAHENFNLLLLIDVLAFFS</sequence>
<reference evidence="2 3" key="1">
    <citation type="journal article" date="2021" name="Elife">
        <title>Chloroplast acquisition without the gene transfer in kleptoplastic sea slugs, Plakobranchus ocellatus.</title>
        <authorList>
            <person name="Maeda T."/>
            <person name="Takahashi S."/>
            <person name="Yoshida T."/>
            <person name="Shimamura S."/>
            <person name="Takaki Y."/>
            <person name="Nagai Y."/>
            <person name="Toyoda A."/>
            <person name="Suzuki Y."/>
            <person name="Arimoto A."/>
            <person name="Ishii H."/>
            <person name="Satoh N."/>
            <person name="Nishiyama T."/>
            <person name="Hasebe M."/>
            <person name="Maruyama T."/>
            <person name="Minagawa J."/>
            <person name="Obokata J."/>
            <person name="Shigenobu S."/>
        </authorList>
    </citation>
    <scope>NUCLEOTIDE SEQUENCE [LARGE SCALE GENOMIC DNA]</scope>
</reference>
<evidence type="ECO:0000313" key="2">
    <source>
        <dbReference type="EMBL" id="GFO38334.1"/>
    </source>
</evidence>
<accession>A0AAV4D2A5</accession>
<feature type="compositionally biased region" description="Polar residues" evidence="1">
    <location>
        <begin position="25"/>
        <end position="35"/>
    </location>
</feature>
<dbReference type="AlphaFoldDB" id="A0AAV4D2A5"/>
<gene>
    <name evidence="2" type="ORF">PoB_006483900</name>
</gene>
<keyword evidence="3" id="KW-1185">Reference proteome</keyword>
<evidence type="ECO:0000313" key="3">
    <source>
        <dbReference type="Proteomes" id="UP000735302"/>
    </source>
</evidence>
<evidence type="ECO:0000256" key="1">
    <source>
        <dbReference type="SAM" id="MobiDB-lite"/>
    </source>
</evidence>
<comment type="caution">
    <text evidence="2">The sequence shown here is derived from an EMBL/GenBank/DDBJ whole genome shotgun (WGS) entry which is preliminary data.</text>
</comment>
<name>A0AAV4D2A5_9GAST</name>
<feature type="region of interest" description="Disordered" evidence="1">
    <location>
        <begin position="1"/>
        <end position="45"/>
    </location>
</feature>
<dbReference type="EMBL" id="BLXT01007309">
    <property type="protein sequence ID" value="GFO38334.1"/>
    <property type="molecule type" value="Genomic_DNA"/>
</dbReference>
<organism evidence="2 3">
    <name type="scientific">Plakobranchus ocellatus</name>
    <dbReference type="NCBI Taxonomy" id="259542"/>
    <lineage>
        <taxon>Eukaryota</taxon>
        <taxon>Metazoa</taxon>
        <taxon>Spiralia</taxon>
        <taxon>Lophotrochozoa</taxon>
        <taxon>Mollusca</taxon>
        <taxon>Gastropoda</taxon>
        <taxon>Heterobranchia</taxon>
        <taxon>Euthyneura</taxon>
        <taxon>Panpulmonata</taxon>
        <taxon>Sacoglossa</taxon>
        <taxon>Placobranchoidea</taxon>
        <taxon>Plakobranchidae</taxon>
        <taxon>Plakobranchus</taxon>
    </lineage>
</organism>
<feature type="compositionally biased region" description="Basic and acidic residues" evidence="1">
    <location>
        <begin position="12"/>
        <end position="21"/>
    </location>
</feature>